<evidence type="ECO:0000313" key="2">
    <source>
        <dbReference type="Proteomes" id="UP001497535"/>
    </source>
</evidence>
<organism evidence="1 2">
    <name type="scientific">Meloidogyne enterolobii</name>
    <name type="common">Root-knot nematode worm</name>
    <name type="synonym">Meloidogyne mayaguensis</name>
    <dbReference type="NCBI Taxonomy" id="390850"/>
    <lineage>
        <taxon>Eukaryota</taxon>
        <taxon>Metazoa</taxon>
        <taxon>Ecdysozoa</taxon>
        <taxon>Nematoda</taxon>
        <taxon>Chromadorea</taxon>
        <taxon>Rhabditida</taxon>
        <taxon>Tylenchina</taxon>
        <taxon>Tylenchomorpha</taxon>
        <taxon>Tylenchoidea</taxon>
        <taxon>Meloidogynidae</taxon>
        <taxon>Meloidogyninae</taxon>
        <taxon>Meloidogyne</taxon>
    </lineage>
</organism>
<gene>
    <name evidence="1" type="ORF">MENTE1834_LOCUS20960</name>
</gene>
<dbReference type="Proteomes" id="UP001497535">
    <property type="component" value="Unassembled WGS sequence"/>
</dbReference>
<reference evidence="1" key="1">
    <citation type="submission" date="2023-11" db="EMBL/GenBank/DDBJ databases">
        <authorList>
            <person name="Poullet M."/>
        </authorList>
    </citation>
    <scope>NUCLEOTIDE SEQUENCE</scope>
    <source>
        <strain evidence="1">E1834</strain>
    </source>
</reference>
<comment type="caution">
    <text evidence="1">The sequence shown here is derived from an EMBL/GenBank/DDBJ whole genome shotgun (WGS) entry which is preliminary data.</text>
</comment>
<sequence>MHCLYQVTMSECILGQKYFLHFLKVFPKSMCPPPNFVVWNESKIMALSEIGI</sequence>
<keyword evidence="2" id="KW-1185">Reference proteome</keyword>
<proteinExistence type="predicted"/>
<name>A0ACB0Z5J4_MELEN</name>
<protein>
    <submittedName>
        <fullName evidence="1">Uncharacterized protein</fullName>
    </submittedName>
</protein>
<dbReference type="EMBL" id="CAVMJV010000025">
    <property type="protein sequence ID" value="CAK5074231.1"/>
    <property type="molecule type" value="Genomic_DNA"/>
</dbReference>
<evidence type="ECO:0000313" key="1">
    <source>
        <dbReference type="EMBL" id="CAK5074231.1"/>
    </source>
</evidence>
<accession>A0ACB0Z5J4</accession>